<evidence type="ECO:0000259" key="1">
    <source>
        <dbReference type="Pfam" id="PF00487"/>
    </source>
</evidence>
<dbReference type="PANTHER" id="PTHR19353:SF19">
    <property type="entry name" value="DELTA(5) FATTY ACID DESATURASE C-RELATED"/>
    <property type="match status" value="1"/>
</dbReference>
<organism evidence="2">
    <name type="scientific">Rhodococcus sp. KSM-MT66</name>
    <dbReference type="NCBI Taxonomy" id="1388999"/>
    <lineage>
        <taxon>Bacteria</taxon>
        <taxon>Bacillati</taxon>
        <taxon>Actinomycetota</taxon>
        <taxon>Actinomycetes</taxon>
        <taxon>Mycobacteriales</taxon>
        <taxon>Nocardiaceae</taxon>
        <taxon>Rhodococcus</taxon>
    </lineage>
</organism>
<dbReference type="InterPro" id="IPR005804">
    <property type="entry name" value="FA_desaturase_dom"/>
</dbReference>
<dbReference type="GO" id="GO:0008610">
    <property type="term" value="P:lipid biosynthetic process"/>
    <property type="evidence" value="ECO:0007669"/>
    <property type="project" value="UniProtKB-ARBA"/>
</dbReference>
<accession>A0A1B4Z116</accession>
<reference evidence="2" key="2">
    <citation type="journal article" date="2016" name="Curr. Microbiol.">
        <title>Novel Genes Encoding Hexadecanoic Acid ?6-Desaturase Activity in a Rhodococcus sp.</title>
        <authorList>
            <person name="Araki H."/>
            <person name="Hagihara H."/>
            <person name="Takigawa H."/>
            <person name="Tsujino Y."/>
            <person name="Ozaki K."/>
        </authorList>
    </citation>
    <scope>NUCLEOTIDE SEQUENCE</scope>
    <source>
        <strain evidence="2">KSM-MT66</strain>
    </source>
</reference>
<sequence length="420" mass="48018">MAITDIKEFSHLTEADVEALGRELDQIRLDIEDSRGIRDARYIRRVIRVQRALELGGRIALFGSRYRPAWLVGTTLLSLSKIIENMELGHNVMHGQWDWMNDPEIHSVSWEWDQTGPSEHWKRAHNYQHHTYTNVVGMDEDLGFGILRMTRDEPWKPINLFQPIANVILAATFEWGIALHDLTAAAELEGAEKGQLNSQANKDFARKIFRQVGKDFILFPALTGPAWKSTMSANATANLVRNLWAYVVIFCGHFPDGAEKFTVAEFEQETRHEWYLRQMLGSANFNSGKLMGLMSGNLSYQIEHHVFPDLPSNRYPEIAVKMRALCEKFDLPYTTGSLFKQYLLALRTIHKLALPDKWLTATSDNAPETSSELRFRDSGFRDAAMAMVEDLRTDPITGKRLGLLTALKSQARSRMPKRRK</sequence>
<dbReference type="CDD" id="cd03506">
    <property type="entry name" value="Delta6-FADS-like"/>
    <property type="match status" value="1"/>
</dbReference>
<dbReference type="GO" id="GO:0016020">
    <property type="term" value="C:membrane"/>
    <property type="evidence" value="ECO:0007669"/>
    <property type="project" value="TreeGrafter"/>
</dbReference>
<dbReference type="Pfam" id="PF00487">
    <property type="entry name" value="FA_desaturase"/>
    <property type="match status" value="1"/>
</dbReference>
<evidence type="ECO:0000313" key="2">
    <source>
        <dbReference type="EMBL" id="BAV53139.1"/>
    </source>
</evidence>
<dbReference type="AlphaFoldDB" id="A0A1B4Z116"/>
<feature type="domain" description="Fatty acid desaturase" evidence="1">
    <location>
        <begin position="69"/>
        <end position="335"/>
    </location>
</feature>
<dbReference type="EMBL" id="AB847087">
    <property type="protein sequence ID" value="BAV53139.1"/>
    <property type="molecule type" value="Genomic_DNA"/>
</dbReference>
<dbReference type="InterPro" id="IPR012171">
    <property type="entry name" value="Fatty_acid_desaturase"/>
</dbReference>
<dbReference type="PANTHER" id="PTHR19353">
    <property type="entry name" value="FATTY ACID DESATURASE 2"/>
    <property type="match status" value="1"/>
</dbReference>
<reference evidence="2" key="1">
    <citation type="journal article" date="2007" name="J. Biosci. Bioeng.">
        <title>Hyperproduction of sebaceous cis-6-hexadecenoic acid by esterase-reduced mutant of Rhodococcus sp. strain.</title>
        <authorList>
            <person name="Araki H."/>
            <person name="Hagihara H."/>
            <person name="Takigawa H."/>
            <person name="Kotani N."/>
            <person name="Tsujino Y."/>
            <person name="Koike K."/>
            <person name="Kawai S."/>
            <person name="Ozaki K."/>
            <person name="Ito S."/>
        </authorList>
    </citation>
    <scope>NUCLEOTIDE SEQUENCE</scope>
    <source>
        <strain evidence="2">KSM-MT66</strain>
    </source>
</reference>
<protein>
    <submittedName>
        <fullName evidence="2">Desaturase</fullName>
    </submittedName>
</protein>
<gene>
    <name evidence="2" type="primary">Rdes1</name>
</gene>
<proteinExistence type="predicted"/>
<name>A0A1B4Z116_9NOCA</name>
<dbReference type="GO" id="GO:0016717">
    <property type="term" value="F:oxidoreductase activity, acting on paired donors, with oxidation of a pair of donors resulting in the reduction of molecular oxygen to two molecules of water"/>
    <property type="evidence" value="ECO:0007669"/>
    <property type="project" value="TreeGrafter"/>
</dbReference>